<sequence length="152" mass="17382">MLKYFEEKGLLKIFDQQPSDWEEAVRMSGLSMLENHIINEQYIDEVIESIHELGPYIVIVPHVAMPHSQAKSEGVLGTGISLSIFPGPVSFEANNPEMDAELFFMLAAKNPEEHLENIKSLTELLLTEHLIEDLINVKTIEDYHNVIQKYNF</sequence>
<name>A0ABS0ZJR1_9STRE</name>
<dbReference type="Proteomes" id="UP000653045">
    <property type="component" value="Unassembled WGS sequence"/>
</dbReference>
<accession>A0ABS0ZJR1</accession>
<dbReference type="InterPro" id="IPR016152">
    <property type="entry name" value="PTrfase/Anion_transptr"/>
</dbReference>
<dbReference type="InterPro" id="IPR002178">
    <property type="entry name" value="PTS_EIIA_type-2_dom"/>
</dbReference>
<dbReference type="InterPro" id="IPR051351">
    <property type="entry name" value="Ascorbate-PTS_EIIA_comp"/>
</dbReference>
<evidence type="ECO:0000256" key="5">
    <source>
        <dbReference type="ARBA" id="ARBA00022679"/>
    </source>
</evidence>
<evidence type="ECO:0000259" key="11">
    <source>
        <dbReference type="PROSITE" id="PS51094"/>
    </source>
</evidence>
<dbReference type="Pfam" id="PF00359">
    <property type="entry name" value="PTS_EIIA_2"/>
    <property type="match status" value="1"/>
</dbReference>
<evidence type="ECO:0000313" key="13">
    <source>
        <dbReference type="Proteomes" id="UP000653045"/>
    </source>
</evidence>
<dbReference type="Gene3D" id="3.40.930.10">
    <property type="entry name" value="Mannitol-specific EII, Chain A"/>
    <property type="match status" value="1"/>
</dbReference>
<dbReference type="EMBL" id="JAENBO010000002">
    <property type="protein sequence ID" value="MBJ8325771.1"/>
    <property type="molecule type" value="Genomic_DNA"/>
</dbReference>
<comment type="function">
    <text evidence="8">The phosphoenolpyruvate-dependent sugar phosphotransferase system (sugar PTS), a major carbohydrate active transport system, catalyzes the phosphorylation of incoming sugar substrates concomitantly with their translocation across the cell membrane. The enzyme II UlaABC PTS system is involved in ascorbate transport.</text>
</comment>
<keyword evidence="4" id="KW-0597">Phosphoprotein</keyword>
<evidence type="ECO:0000256" key="1">
    <source>
        <dbReference type="ARBA" id="ARBA00004496"/>
    </source>
</evidence>
<evidence type="ECO:0000256" key="7">
    <source>
        <dbReference type="ARBA" id="ARBA00022777"/>
    </source>
</evidence>
<evidence type="ECO:0000256" key="6">
    <source>
        <dbReference type="ARBA" id="ARBA00022683"/>
    </source>
</evidence>
<dbReference type="RefSeq" id="WP_199575333.1">
    <property type="nucleotide sequence ID" value="NZ_JAENBO010000002.1"/>
</dbReference>
<evidence type="ECO:0000256" key="3">
    <source>
        <dbReference type="ARBA" id="ARBA00022490"/>
    </source>
</evidence>
<evidence type="ECO:0000256" key="2">
    <source>
        <dbReference type="ARBA" id="ARBA00022448"/>
    </source>
</evidence>
<evidence type="ECO:0000313" key="12">
    <source>
        <dbReference type="EMBL" id="MBJ8325771.1"/>
    </source>
</evidence>
<reference evidence="12 13" key="1">
    <citation type="journal article" date="2021" name="Int. J. Syst. Evol. Microbiol.">
        <title>Streptococcus vicugnae sp. nov., isolated from faeces of alpacas (Vicugna pacos) and cattle (Bos taurus), Streptococcus zalophi sp. nov., and Streptococcus pacificus sp. nov., isolated from respiratory tract of California sea lions (Zalophus californianus).</title>
        <authorList>
            <person name="Volokhov D.V."/>
            <person name="Zagorodnyaya T.A."/>
            <person name="Shen Z."/>
            <person name="Blom J."/>
            <person name="Furtak V.A."/>
            <person name="Eisenberg T."/>
            <person name="Fan P."/>
            <person name="Jeong K.C."/>
            <person name="Gao Y."/>
            <person name="Zhang S."/>
            <person name="Amselle M."/>
        </authorList>
    </citation>
    <scope>NUCLEOTIDE SEQUENCE [LARGE SCALE GENOMIC DNA]</scope>
    <source>
        <strain evidence="12 13">CSL7591</strain>
    </source>
</reference>
<gene>
    <name evidence="12" type="ORF">JHK62_03620</name>
</gene>
<comment type="subcellular location">
    <subcellularLocation>
        <location evidence="1">Cytoplasm</location>
    </subcellularLocation>
</comment>
<organism evidence="12 13">
    <name type="scientific">Streptococcus pacificus</name>
    <dbReference type="NCBI Taxonomy" id="2740577"/>
    <lineage>
        <taxon>Bacteria</taxon>
        <taxon>Bacillati</taxon>
        <taxon>Bacillota</taxon>
        <taxon>Bacilli</taxon>
        <taxon>Lactobacillales</taxon>
        <taxon>Streptococcaceae</taxon>
        <taxon>Streptococcus</taxon>
    </lineage>
</organism>
<keyword evidence="12" id="KW-0762">Sugar transport</keyword>
<dbReference type="PROSITE" id="PS51094">
    <property type="entry name" value="PTS_EIIA_TYPE_2"/>
    <property type="match status" value="1"/>
</dbReference>
<keyword evidence="2" id="KW-0813">Transport</keyword>
<protein>
    <recommendedName>
        <fullName evidence="9">Ascorbate-specific PTS system EIIA component</fullName>
    </recommendedName>
    <alternativeName>
        <fullName evidence="10">Ascorbate-specific phosphotransferase enzyme IIA component</fullName>
    </alternativeName>
</protein>
<dbReference type="SUPFAM" id="SSF55804">
    <property type="entry name" value="Phoshotransferase/anion transport protein"/>
    <property type="match status" value="1"/>
</dbReference>
<evidence type="ECO:0000256" key="10">
    <source>
        <dbReference type="ARBA" id="ARBA00042072"/>
    </source>
</evidence>
<dbReference type="PANTHER" id="PTHR36203">
    <property type="entry name" value="ASCORBATE-SPECIFIC PTS SYSTEM EIIA COMPONENT"/>
    <property type="match status" value="1"/>
</dbReference>
<evidence type="ECO:0000256" key="9">
    <source>
        <dbReference type="ARBA" id="ARBA00041175"/>
    </source>
</evidence>
<keyword evidence="5" id="KW-0808">Transferase</keyword>
<evidence type="ECO:0000256" key="8">
    <source>
        <dbReference type="ARBA" id="ARBA00037387"/>
    </source>
</evidence>
<keyword evidence="6" id="KW-0598">Phosphotransferase system</keyword>
<dbReference type="PANTHER" id="PTHR36203:SF1">
    <property type="entry name" value="ASCORBATE-SPECIFIC PTS SYSTEM EIIA COMPONENT"/>
    <property type="match status" value="1"/>
</dbReference>
<keyword evidence="7" id="KW-0418">Kinase</keyword>
<feature type="domain" description="PTS EIIA type-2" evidence="11">
    <location>
        <begin position="3"/>
        <end position="150"/>
    </location>
</feature>
<evidence type="ECO:0000256" key="4">
    <source>
        <dbReference type="ARBA" id="ARBA00022553"/>
    </source>
</evidence>
<comment type="caution">
    <text evidence="12">The sequence shown here is derived from an EMBL/GenBank/DDBJ whole genome shotgun (WGS) entry which is preliminary data.</text>
</comment>
<proteinExistence type="predicted"/>
<keyword evidence="13" id="KW-1185">Reference proteome</keyword>
<keyword evidence="3" id="KW-0963">Cytoplasm</keyword>